<proteinExistence type="predicted"/>
<dbReference type="RefSeq" id="WP_091275547.1">
    <property type="nucleotide sequence ID" value="NZ_FNDK01000023.1"/>
</dbReference>
<dbReference type="STRING" id="568899.SAMN05192534_12324"/>
<protein>
    <submittedName>
        <fullName evidence="1">Uncharacterized protein</fullName>
    </submittedName>
</protein>
<accession>A0A1G8I7B0</accession>
<reference evidence="1 2" key="1">
    <citation type="submission" date="2016-10" db="EMBL/GenBank/DDBJ databases">
        <authorList>
            <person name="de Groot N.N."/>
        </authorList>
    </citation>
    <scope>NUCLEOTIDE SEQUENCE [LARGE SCALE GENOMIC DNA]</scope>
    <source>
        <strain evidence="1 2">DSM 21632</strain>
    </source>
</reference>
<keyword evidence="2" id="KW-1185">Reference proteome</keyword>
<organism evidence="1 2">
    <name type="scientific">Alteribacillus persepolensis</name>
    <dbReference type="NCBI Taxonomy" id="568899"/>
    <lineage>
        <taxon>Bacteria</taxon>
        <taxon>Bacillati</taxon>
        <taxon>Bacillota</taxon>
        <taxon>Bacilli</taxon>
        <taxon>Bacillales</taxon>
        <taxon>Bacillaceae</taxon>
        <taxon>Alteribacillus</taxon>
    </lineage>
</organism>
<evidence type="ECO:0000313" key="1">
    <source>
        <dbReference type="EMBL" id="SDI14803.1"/>
    </source>
</evidence>
<evidence type="ECO:0000313" key="2">
    <source>
        <dbReference type="Proteomes" id="UP000199163"/>
    </source>
</evidence>
<dbReference type="AlphaFoldDB" id="A0A1G8I7B0"/>
<dbReference type="Proteomes" id="UP000199163">
    <property type="component" value="Unassembled WGS sequence"/>
</dbReference>
<gene>
    <name evidence="1" type="ORF">SAMN05192534_12324</name>
</gene>
<name>A0A1G8I7B0_9BACI</name>
<dbReference type="EMBL" id="FNDK01000023">
    <property type="protein sequence ID" value="SDI14803.1"/>
    <property type="molecule type" value="Genomic_DNA"/>
</dbReference>
<dbReference type="OrthoDB" id="2890139at2"/>
<sequence>MTFLEMKSKERVKQADKWRRVNSSEEAIKIMERENGELKILVQNTKVLAGAKYGSFAIHEFRAEAVINGKLKKIQETVPVGWLKDWGIIKRWDSFRKSEAFLNTDTGKIWLGYFLQEVKPELINQ</sequence>